<dbReference type="GO" id="GO:0000155">
    <property type="term" value="F:phosphorelay sensor kinase activity"/>
    <property type="evidence" value="ECO:0007669"/>
    <property type="project" value="InterPro"/>
</dbReference>
<dbReference type="Gene3D" id="3.30.450.20">
    <property type="entry name" value="PAS domain"/>
    <property type="match status" value="3"/>
</dbReference>
<dbReference type="Gene3D" id="3.30.565.10">
    <property type="entry name" value="Histidine kinase-like ATPase, C-terminal domain"/>
    <property type="match status" value="1"/>
</dbReference>
<sequence>MMAGRSSHDTGEELERLREEVRLLREALRLASSTLPTGPDVAGCMSDIVHALPVLAFCCDTDGRVVTANSRFAAMCQCSPVSRTLRDVLPTATVDELLCLVERAWQAQDVRSGVVPMPPGLFQCVVQPRLDAAGRLSRVLCVGHDVSGLLRGNHELVHALVGASPVTTLLLDRECTVLLGNASAAALMLWPPEGQGDGDCFRFLPEDIAARRREEVLRCFETGCAVEFEDTQDGRTYHHFVRPIPARDHGATVVGEVAVYSLDVTLPRRAEADLRAAARLHAALAEASSRQFDRQSALLDRVFDEVPAGICLMDITGRVLHLNRAMADVVGASETELVGTDCFAMLHPADRAAARALFMHDLENAGSPEGFHELKEYRFLRKDGTARECQVASAMLRDGDGPILGMAVVTDVTEMRRIKAEAARMGQLATIGELAAGVAHEINSPANAIINCADLLMEDAFDSAMVRDMARRIRSEGQRVAAITHNLLAFARERKPPPPPALVDVKVVLRDTLELTAAQMRAEGILLEVSCSSGALHVLGRTRELQQVFLNIVSNARHALNAIPGSAARCLSINAEPRAPGSCVSGPVVSVSFRDTGGGIDPSIRDRVMEPFFTTKGEGRGTGLGLSISNAIIEDHGGVLRIESDGETGTCVTVELPQMVEDGDA</sequence>
<evidence type="ECO:0000256" key="5">
    <source>
        <dbReference type="ARBA" id="ARBA00022741"/>
    </source>
</evidence>
<dbReference type="InterPro" id="IPR003594">
    <property type="entry name" value="HATPase_dom"/>
</dbReference>
<feature type="domain" description="Histidine kinase" evidence="10">
    <location>
        <begin position="437"/>
        <end position="660"/>
    </location>
</feature>
<evidence type="ECO:0000259" key="10">
    <source>
        <dbReference type="PROSITE" id="PS50109"/>
    </source>
</evidence>
<name>A0A0H3A9Z6_NITV4</name>
<dbReference type="SUPFAM" id="SSF47384">
    <property type="entry name" value="Homodimeric domain of signal transducing histidine kinase"/>
    <property type="match status" value="1"/>
</dbReference>
<reference evidence="14" key="1">
    <citation type="journal article" date="2009" name="Environ. Microbiol.">
        <title>Contribution of mobile genetic elements to Desulfovibrio vulgaris genome plasticity.</title>
        <authorList>
            <person name="Walker C.B."/>
            <person name="Stolyar S."/>
            <person name="Chivian D."/>
            <person name="Pinel N."/>
            <person name="Gabster J.A."/>
            <person name="Dehal P.S."/>
            <person name="He Z."/>
            <person name="Yang Z.K."/>
            <person name="Yen H.C."/>
            <person name="Zhou J."/>
            <person name="Wall J.D."/>
            <person name="Hazen T.C."/>
            <person name="Arkin A.P."/>
            <person name="Stahl D.A."/>
        </authorList>
    </citation>
    <scope>NUCLEOTIDE SEQUENCE [LARGE SCALE GENOMIC DNA]</scope>
    <source>
        <strain evidence="14">DP4</strain>
    </source>
</reference>
<evidence type="ECO:0000256" key="7">
    <source>
        <dbReference type="ARBA" id="ARBA00022840"/>
    </source>
</evidence>
<dbReference type="PRINTS" id="PR00344">
    <property type="entry name" value="BCTRLSENSOR"/>
</dbReference>
<keyword evidence="8" id="KW-0902">Two-component regulatory system</keyword>
<feature type="domain" description="PAS" evidence="11">
    <location>
        <begin position="295"/>
        <end position="365"/>
    </location>
</feature>
<dbReference type="PANTHER" id="PTHR43065">
    <property type="entry name" value="SENSOR HISTIDINE KINASE"/>
    <property type="match status" value="1"/>
</dbReference>
<evidence type="ECO:0000256" key="8">
    <source>
        <dbReference type="ARBA" id="ARBA00023012"/>
    </source>
</evidence>
<keyword evidence="4 13" id="KW-0808">Transferase</keyword>
<proteinExistence type="predicted"/>
<keyword evidence="3" id="KW-0597">Phosphoprotein</keyword>
<dbReference type="Gene3D" id="1.10.287.130">
    <property type="match status" value="1"/>
</dbReference>
<keyword evidence="6 13" id="KW-0418">Kinase</keyword>
<dbReference type="InterPro" id="IPR035965">
    <property type="entry name" value="PAS-like_dom_sf"/>
</dbReference>
<dbReference type="InterPro" id="IPR013656">
    <property type="entry name" value="PAS_4"/>
</dbReference>
<dbReference type="InterPro" id="IPR036890">
    <property type="entry name" value="HATPase_C_sf"/>
</dbReference>
<dbReference type="AlphaFoldDB" id="A0A0H3A9Z6"/>
<dbReference type="KEGG" id="dvl:Dvul_2227"/>
<dbReference type="PANTHER" id="PTHR43065:SF10">
    <property type="entry name" value="PEROXIDE STRESS-ACTIVATED HISTIDINE KINASE MAK3"/>
    <property type="match status" value="1"/>
</dbReference>
<dbReference type="CDD" id="cd00082">
    <property type="entry name" value="HisKA"/>
    <property type="match status" value="1"/>
</dbReference>
<dbReference type="Pfam" id="PF08448">
    <property type="entry name" value="PAS_4"/>
    <property type="match status" value="2"/>
</dbReference>
<dbReference type="PROSITE" id="PS50113">
    <property type="entry name" value="PAC"/>
    <property type="match status" value="1"/>
</dbReference>
<dbReference type="InterPro" id="IPR000014">
    <property type="entry name" value="PAS"/>
</dbReference>
<evidence type="ECO:0000259" key="11">
    <source>
        <dbReference type="PROSITE" id="PS50112"/>
    </source>
</evidence>
<dbReference type="InterPro" id="IPR003661">
    <property type="entry name" value="HisK_dim/P_dom"/>
</dbReference>
<dbReference type="HOGENOM" id="CLU_000445_114_39_7"/>
<evidence type="ECO:0000256" key="1">
    <source>
        <dbReference type="ARBA" id="ARBA00000085"/>
    </source>
</evidence>
<dbReference type="SMART" id="SM00091">
    <property type="entry name" value="PAS"/>
    <property type="match status" value="3"/>
</dbReference>
<feature type="domain" description="PAC" evidence="12">
    <location>
        <begin position="373"/>
        <end position="424"/>
    </location>
</feature>
<dbReference type="SMART" id="SM00388">
    <property type="entry name" value="HisKA"/>
    <property type="match status" value="1"/>
</dbReference>
<feature type="coiled-coil region" evidence="9">
    <location>
        <begin position="7"/>
        <end position="34"/>
    </location>
</feature>
<dbReference type="Pfam" id="PF02518">
    <property type="entry name" value="HATPase_c"/>
    <property type="match status" value="1"/>
</dbReference>
<protein>
    <recommendedName>
        <fullName evidence="2">histidine kinase</fullName>
        <ecNumber evidence="2">2.7.13.3</ecNumber>
    </recommendedName>
</protein>
<dbReference type="RefSeq" id="WP_011792730.1">
    <property type="nucleotide sequence ID" value="NC_008751.1"/>
</dbReference>
<evidence type="ECO:0000256" key="2">
    <source>
        <dbReference type="ARBA" id="ARBA00012438"/>
    </source>
</evidence>
<dbReference type="PROSITE" id="PS50109">
    <property type="entry name" value="HIS_KIN"/>
    <property type="match status" value="1"/>
</dbReference>
<keyword evidence="5" id="KW-0547">Nucleotide-binding</keyword>
<dbReference type="InterPro" id="IPR004358">
    <property type="entry name" value="Sig_transdc_His_kin-like_C"/>
</dbReference>
<dbReference type="SUPFAM" id="SSF55874">
    <property type="entry name" value="ATPase domain of HSP90 chaperone/DNA topoisomerase II/histidine kinase"/>
    <property type="match status" value="1"/>
</dbReference>
<evidence type="ECO:0000256" key="9">
    <source>
        <dbReference type="SAM" id="Coils"/>
    </source>
</evidence>
<organism evidence="13 14">
    <name type="scientific">Nitratidesulfovibrio vulgaris (strain DP4)</name>
    <name type="common">Desulfovibrio vulgaris</name>
    <dbReference type="NCBI Taxonomy" id="391774"/>
    <lineage>
        <taxon>Bacteria</taxon>
        <taxon>Pseudomonadati</taxon>
        <taxon>Thermodesulfobacteriota</taxon>
        <taxon>Desulfovibrionia</taxon>
        <taxon>Desulfovibrionales</taxon>
        <taxon>Desulfovibrionaceae</taxon>
        <taxon>Nitratidesulfovibrio</taxon>
    </lineage>
</organism>
<evidence type="ECO:0000313" key="13">
    <source>
        <dbReference type="EMBL" id="ABM29243.1"/>
    </source>
</evidence>
<dbReference type="PROSITE" id="PS50112">
    <property type="entry name" value="PAS"/>
    <property type="match status" value="1"/>
</dbReference>
<dbReference type="InterPro" id="IPR000700">
    <property type="entry name" value="PAS-assoc_C"/>
</dbReference>
<dbReference type="SMART" id="SM00387">
    <property type="entry name" value="HATPase_c"/>
    <property type="match status" value="1"/>
</dbReference>
<dbReference type="Pfam" id="PF00512">
    <property type="entry name" value="HisKA"/>
    <property type="match status" value="1"/>
</dbReference>
<dbReference type="EC" id="2.7.13.3" evidence="2"/>
<dbReference type="InterPro" id="IPR036097">
    <property type="entry name" value="HisK_dim/P_sf"/>
</dbReference>
<keyword evidence="9" id="KW-0175">Coiled coil</keyword>
<dbReference type="NCBIfam" id="TIGR00229">
    <property type="entry name" value="sensory_box"/>
    <property type="match status" value="1"/>
</dbReference>
<comment type="catalytic activity">
    <reaction evidence="1">
        <text>ATP + protein L-histidine = ADP + protein N-phospho-L-histidine.</text>
        <dbReference type="EC" id="2.7.13.3"/>
    </reaction>
</comment>
<dbReference type="EMBL" id="CP000527">
    <property type="protein sequence ID" value="ABM29243.1"/>
    <property type="molecule type" value="Genomic_DNA"/>
</dbReference>
<dbReference type="CDD" id="cd00130">
    <property type="entry name" value="PAS"/>
    <property type="match status" value="2"/>
</dbReference>
<dbReference type="InterPro" id="IPR005467">
    <property type="entry name" value="His_kinase_dom"/>
</dbReference>
<evidence type="ECO:0000256" key="4">
    <source>
        <dbReference type="ARBA" id="ARBA00022679"/>
    </source>
</evidence>
<dbReference type="GO" id="GO:0006355">
    <property type="term" value="P:regulation of DNA-templated transcription"/>
    <property type="evidence" value="ECO:0007669"/>
    <property type="project" value="InterPro"/>
</dbReference>
<evidence type="ECO:0000259" key="12">
    <source>
        <dbReference type="PROSITE" id="PS50113"/>
    </source>
</evidence>
<keyword evidence="7" id="KW-0067">ATP-binding</keyword>
<evidence type="ECO:0000313" key="14">
    <source>
        <dbReference type="Proteomes" id="UP000009173"/>
    </source>
</evidence>
<dbReference type="InterPro" id="IPR013767">
    <property type="entry name" value="PAS_fold"/>
</dbReference>
<dbReference type="Proteomes" id="UP000009173">
    <property type="component" value="Chromosome"/>
</dbReference>
<dbReference type="Pfam" id="PF00989">
    <property type="entry name" value="PAS"/>
    <property type="match status" value="1"/>
</dbReference>
<accession>A0A0H3A9Z6</accession>
<dbReference type="SUPFAM" id="SSF55785">
    <property type="entry name" value="PYP-like sensor domain (PAS domain)"/>
    <property type="match status" value="3"/>
</dbReference>
<dbReference type="GO" id="GO:0005524">
    <property type="term" value="F:ATP binding"/>
    <property type="evidence" value="ECO:0007669"/>
    <property type="project" value="UniProtKB-KW"/>
</dbReference>
<evidence type="ECO:0000256" key="6">
    <source>
        <dbReference type="ARBA" id="ARBA00022777"/>
    </source>
</evidence>
<evidence type="ECO:0000256" key="3">
    <source>
        <dbReference type="ARBA" id="ARBA00022553"/>
    </source>
</evidence>
<gene>
    <name evidence="13" type="ordered locus">Dvul_2227</name>
</gene>